<keyword evidence="1" id="KW-0732">Signal</keyword>
<feature type="signal peptide" evidence="1">
    <location>
        <begin position="1"/>
        <end position="23"/>
    </location>
</feature>
<evidence type="ECO:0000313" key="2">
    <source>
        <dbReference type="EMBL" id="CAH8299434.1"/>
    </source>
</evidence>
<gene>
    <name evidence="2" type="ORF">ERUC_LOCUS2558</name>
</gene>
<organism evidence="2 3">
    <name type="scientific">Eruca vesicaria subsp. sativa</name>
    <name type="common">Garden rocket</name>
    <name type="synonym">Eruca sativa</name>
    <dbReference type="NCBI Taxonomy" id="29727"/>
    <lineage>
        <taxon>Eukaryota</taxon>
        <taxon>Viridiplantae</taxon>
        <taxon>Streptophyta</taxon>
        <taxon>Embryophyta</taxon>
        <taxon>Tracheophyta</taxon>
        <taxon>Spermatophyta</taxon>
        <taxon>Magnoliopsida</taxon>
        <taxon>eudicotyledons</taxon>
        <taxon>Gunneridae</taxon>
        <taxon>Pentapetalae</taxon>
        <taxon>rosids</taxon>
        <taxon>malvids</taxon>
        <taxon>Brassicales</taxon>
        <taxon>Brassicaceae</taxon>
        <taxon>Brassiceae</taxon>
        <taxon>Eruca</taxon>
    </lineage>
</organism>
<keyword evidence="3" id="KW-1185">Reference proteome</keyword>
<evidence type="ECO:0008006" key="4">
    <source>
        <dbReference type="Google" id="ProtNLM"/>
    </source>
</evidence>
<sequence length="157" mass="14448">MGRVMLWFLVSLYLCLIVHMIEAAREGAFMKNEAGSNEMGKSNRHVTRFKGQLTAGGYGGGDPGYGGGYGTGGGGGGVVIGGGGGFGSGGGLGWNGGNSGGGPGYGSGGIGGGVIIGGGGGGCGGSCVGGGCGGSCVGGGGGGYGHNGVSMKGSGKN</sequence>
<reference evidence="2 3" key="1">
    <citation type="submission" date="2022-03" db="EMBL/GenBank/DDBJ databases">
        <authorList>
            <person name="Macdonald S."/>
            <person name="Ahmed S."/>
            <person name="Newling K."/>
        </authorList>
    </citation>
    <scope>NUCLEOTIDE SEQUENCE [LARGE SCALE GENOMIC DNA]</scope>
</reference>
<accession>A0ABC8ITB8</accession>
<protein>
    <recommendedName>
        <fullName evidence="4">Glycine-rich protein</fullName>
    </recommendedName>
</protein>
<dbReference type="AlphaFoldDB" id="A0ABC8ITB8"/>
<evidence type="ECO:0000256" key="1">
    <source>
        <dbReference type="SAM" id="SignalP"/>
    </source>
</evidence>
<dbReference type="EMBL" id="CAKOAT010052932">
    <property type="protein sequence ID" value="CAH8299434.1"/>
    <property type="molecule type" value="Genomic_DNA"/>
</dbReference>
<comment type="caution">
    <text evidence="2">The sequence shown here is derived from an EMBL/GenBank/DDBJ whole genome shotgun (WGS) entry which is preliminary data.</text>
</comment>
<proteinExistence type="predicted"/>
<dbReference type="Proteomes" id="UP001642260">
    <property type="component" value="Unassembled WGS sequence"/>
</dbReference>
<evidence type="ECO:0000313" key="3">
    <source>
        <dbReference type="Proteomes" id="UP001642260"/>
    </source>
</evidence>
<name>A0ABC8ITB8_ERUVS</name>
<feature type="chain" id="PRO_5044751267" description="Glycine-rich protein" evidence="1">
    <location>
        <begin position="24"/>
        <end position="157"/>
    </location>
</feature>